<feature type="binding site" evidence="4">
    <location>
        <position position="90"/>
    </location>
    <ligand>
        <name>Mn(2+)</name>
        <dbReference type="ChEBI" id="CHEBI:29035"/>
        <label>2</label>
    </ligand>
</feature>
<dbReference type="GO" id="GO:0046872">
    <property type="term" value="F:metal ion binding"/>
    <property type="evidence" value="ECO:0007669"/>
    <property type="project" value="UniProtKB-KW"/>
</dbReference>
<dbReference type="GO" id="GO:0009850">
    <property type="term" value="P:auxin metabolic process"/>
    <property type="evidence" value="ECO:0007669"/>
    <property type="project" value="InterPro"/>
</dbReference>
<comment type="similarity">
    <text evidence="1">Belongs to the peptidase M20 family.</text>
</comment>
<feature type="binding site" evidence="4">
    <location>
        <position position="150"/>
    </location>
    <ligand>
        <name>Mn(2+)</name>
        <dbReference type="ChEBI" id="CHEBI:29035"/>
        <label>2</label>
    </ligand>
</feature>
<keyword evidence="4" id="KW-0464">Manganese</keyword>
<dbReference type="InterPro" id="IPR036264">
    <property type="entry name" value="Bact_exopeptidase_dim_dom"/>
</dbReference>
<evidence type="ECO:0000256" key="1">
    <source>
        <dbReference type="ARBA" id="ARBA00006153"/>
    </source>
</evidence>
<keyword evidence="7" id="KW-1185">Reference proteome</keyword>
<dbReference type="SUPFAM" id="SSF55031">
    <property type="entry name" value="Bacterial exopeptidase dimerisation domain"/>
    <property type="match status" value="1"/>
</dbReference>
<dbReference type="EMBL" id="JALJOR010000001">
    <property type="protein sequence ID" value="KAK9829138.1"/>
    <property type="molecule type" value="Genomic_DNA"/>
</dbReference>
<evidence type="ECO:0000259" key="5">
    <source>
        <dbReference type="Pfam" id="PF07687"/>
    </source>
</evidence>
<evidence type="ECO:0000256" key="4">
    <source>
        <dbReference type="PIRSR" id="PIRSR005962-1"/>
    </source>
</evidence>
<comment type="cofactor">
    <cofactor evidence="4">
        <name>Mn(2+)</name>
        <dbReference type="ChEBI" id="CHEBI:29035"/>
    </cofactor>
    <text evidence="4">The Mn(2+) ion enhances activity.</text>
</comment>
<dbReference type="SUPFAM" id="SSF53187">
    <property type="entry name" value="Zn-dependent exopeptidases"/>
    <property type="match status" value="1"/>
</dbReference>
<dbReference type="InterPro" id="IPR044757">
    <property type="entry name" value="ILR1-like_Hyd"/>
</dbReference>
<dbReference type="Proteomes" id="UP001489004">
    <property type="component" value="Unassembled WGS sequence"/>
</dbReference>
<dbReference type="Gene3D" id="3.30.70.360">
    <property type="match status" value="1"/>
</dbReference>
<keyword evidence="3" id="KW-0378">Hydrolase</keyword>
<name>A0AAW1R646_9CHLO</name>
<dbReference type="InterPro" id="IPR011650">
    <property type="entry name" value="Peptidase_M20_dimer"/>
</dbReference>
<reference evidence="6 7" key="1">
    <citation type="journal article" date="2024" name="Nat. Commun.">
        <title>Phylogenomics reveals the evolutionary origins of lichenization in chlorophyte algae.</title>
        <authorList>
            <person name="Puginier C."/>
            <person name="Libourel C."/>
            <person name="Otte J."/>
            <person name="Skaloud P."/>
            <person name="Haon M."/>
            <person name="Grisel S."/>
            <person name="Petersen M."/>
            <person name="Berrin J.G."/>
            <person name="Delaux P.M."/>
            <person name="Dal Grande F."/>
            <person name="Keller J."/>
        </authorList>
    </citation>
    <scope>NUCLEOTIDE SEQUENCE [LARGE SCALE GENOMIC DNA]</scope>
    <source>
        <strain evidence="6 7">SAG 2043</strain>
    </source>
</reference>
<feature type="domain" description="Peptidase M20 dimerisation" evidence="5">
    <location>
        <begin position="169"/>
        <end position="269"/>
    </location>
</feature>
<accession>A0AAW1R646</accession>
<dbReference type="Pfam" id="PF07687">
    <property type="entry name" value="M20_dimer"/>
    <property type="match status" value="1"/>
</dbReference>
<dbReference type="InterPro" id="IPR017439">
    <property type="entry name" value="Amidohydrolase"/>
</dbReference>
<keyword evidence="4" id="KW-0479">Metal-binding</keyword>
<dbReference type="InterPro" id="IPR002933">
    <property type="entry name" value="Peptidase_M20"/>
</dbReference>
<feature type="binding site" evidence="4">
    <location>
        <position position="126"/>
    </location>
    <ligand>
        <name>Mn(2+)</name>
        <dbReference type="ChEBI" id="CHEBI:29035"/>
        <label>2</label>
    </ligand>
</feature>
<gene>
    <name evidence="6" type="ORF">WJX72_004097</name>
</gene>
<proteinExistence type="inferred from homology"/>
<evidence type="ECO:0000313" key="6">
    <source>
        <dbReference type="EMBL" id="KAK9829138.1"/>
    </source>
</evidence>
<dbReference type="Gene3D" id="3.40.630.10">
    <property type="entry name" value="Zn peptidases"/>
    <property type="match status" value="1"/>
</dbReference>
<sequence>MEAWMVNIRRELHQWPELIYEEHNTSAAIRRVLDELDIPYKYPVAGTGVVASIGKGDPVVGLRADIDALPIHEQADVPFTSKNEGKMHACGHDSHTTMLLGAARLLKGMESQLKGSVRLFFQPAEEGGAGADRMIKEGAAQGLKAIFGFHVWPSMRSGHIGSRPGTILAGALSFEATINGRGGHAAMPHLTTDPVVASAAAVVALQSLVSRETSPLESAVVSVTRFSAGDGAFNVIPDTTAFGGTIRCLTHDGMMTLQKRVTEVIRAQAASFGCTADISWREEDQPYYPPTVNDKGAFEFAKDVGIRLLGDPSKFEEVLPTMAGEDFAFFGRAGIPASFSFLGINDPGQQTGHGLHTPRFKLDEAVLPLGAAYHTALATEFLDTYAATTGKRDEL</sequence>
<dbReference type="FunFam" id="3.30.70.360:FF:000001">
    <property type="entry name" value="N-acetyldiaminopimelate deacetylase"/>
    <property type="match status" value="1"/>
</dbReference>
<dbReference type="Pfam" id="PF01546">
    <property type="entry name" value="Peptidase_M20"/>
    <property type="match status" value="1"/>
</dbReference>
<feature type="binding site" evidence="4">
    <location>
        <position position="356"/>
    </location>
    <ligand>
        <name>Mn(2+)</name>
        <dbReference type="ChEBI" id="CHEBI:29035"/>
        <label>2</label>
    </ligand>
</feature>
<dbReference type="NCBIfam" id="TIGR01891">
    <property type="entry name" value="amidohydrolases"/>
    <property type="match status" value="1"/>
</dbReference>
<dbReference type="PANTHER" id="PTHR11014">
    <property type="entry name" value="PEPTIDASE M20 FAMILY MEMBER"/>
    <property type="match status" value="1"/>
</dbReference>
<evidence type="ECO:0000256" key="2">
    <source>
        <dbReference type="ARBA" id="ARBA00022729"/>
    </source>
</evidence>
<dbReference type="PIRSF" id="PIRSF005962">
    <property type="entry name" value="Pept_M20D_amidohydro"/>
    <property type="match status" value="1"/>
</dbReference>
<keyword evidence="2" id="KW-0732">Signal</keyword>
<feature type="binding site" evidence="4">
    <location>
        <position position="92"/>
    </location>
    <ligand>
        <name>Mn(2+)</name>
        <dbReference type="ChEBI" id="CHEBI:29035"/>
        <label>2</label>
    </ligand>
</feature>
<organism evidence="6 7">
    <name type="scientific">[Myrmecia] bisecta</name>
    <dbReference type="NCBI Taxonomy" id="41462"/>
    <lineage>
        <taxon>Eukaryota</taxon>
        <taxon>Viridiplantae</taxon>
        <taxon>Chlorophyta</taxon>
        <taxon>core chlorophytes</taxon>
        <taxon>Trebouxiophyceae</taxon>
        <taxon>Trebouxiales</taxon>
        <taxon>Trebouxiaceae</taxon>
        <taxon>Myrmecia</taxon>
    </lineage>
</organism>
<comment type="caution">
    <text evidence="6">The sequence shown here is derived from an EMBL/GenBank/DDBJ whole genome shotgun (WGS) entry which is preliminary data.</text>
</comment>
<dbReference type="CDD" id="cd08017">
    <property type="entry name" value="M20_IAA_Hyd"/>
    <property type="match status" value="1"/>
</dbReference>
<protein>
    <recommendedName>
        <fullName evidence="5">Peptidase M20 dimerisation domain-containing protein</fullName>
    </recommendedName>
</protein>
<evidence type="ECO:0000256" key="3">
    <source>
        <dbReference type="ARBA" id="ARBA00022801"/>
    </source>
</evidence>
<evidence type="ECO:0000313" key="7">
    <source>
        <dbReference type="Proteomes" id="UP001489004"/>
    </source>
</evidence>
<dbReference type="AlphaFoldDB" id="A0AAW1R646"/>
<dbReference type="PANTHER" id="PTHR11014:SF62">
    <property type="entry name" value="IAA-AMINO ACID HYDROLASE ILR1-LIKE 6"/>
    <property type="match status" value="1"/>
</dbReference>
<dbReference type="GO" id="GO:0016787">
    <property type="term" value="F:hydrolase activity"/>
    <property type="evidence" value="ECO:0007669"/>
    <property type="project" value="UniProtKB-KW"/>
</dbReference>